<organism evidence="1 2">
    <name type="scientific">Ornatilinea apprima</name>
    <dbReference type="NCBI Taxonomy" id="1134406"/>
    <lineage>
        <taxon>Bacteria</taxon>
        <taxon>Bacillati</taxon>
        <taxon>Chloroflexota</taxon>
        <taxon>Anaerolineae</taxon>
        <taxon>Anaerolineales</taxon>
        <taxon>Anaerolineaceae</taxon>
        <taxon>Ornatilinea</taxon>
    </lineage>
</organism>
<protein>
    <submittedName>
        <fullName evidence="1">Uncharacterized protein</fullName>
    </submittedName>
</protein>
<dbReference type="EMBL" id="LGCL01000043">
    <property type="protein sequence ID" value="KPL70905.1"/>
    <property type="molecule type" value="Genomic_DNA"/>
</dbReference>
<sequence length="75" mass="8619">MRTPNNNIFAFQDWKNARFLFKDESFARINRPHGSSFVNVIGAKGGVTHKERIKNSIKGAIWRITAARRPFMEIG</sequence>
<name>A0A0P6XPA0_9CHLR</name>
<gene>
    <name evidence="1" type="ORF">ADN00_17890</name>
</gene>
<dbReference type="AlphaFoldDB" id="A0A0P6XPA0"/>
<comment type="caution">
    <text evidence="1">The sequence shown here is derived from an EMBL/GenBank/DDBJ whole genome shotgun (WGS) entry which is preliminary data.</text>
</comment>
<proteinExistence type="predicted"/>
<evidence type="ECO:0000313" key="2">
    <source>
        <dbReference type="Proteomes" id="UP000050417"/>
    </source>
</evidence>
<dbReference type="Proteomes" id="UP000050417">
    <property type="component" value="Unassembled WGS sequence"/>
</dbReference>
<reference evidence="1 2" key="1">
    <citation type="submission" date="2015-07" db="EMBL/GenBank/DDBJ databases">
        <title>Genome sequence of Ornatilinea apprima DSM 23815.</title>
        <authorList>
            <person name="Hemp J."/>
            <person name="Ward L.M."/>
            <person name="Pace L.A."/>
            <person name="Fischer W.W."/>
        </authorList>
    </citation>
    <scope>NUCLEOTIDE SEQUENCE [LARGE SCALE GENOMIC DNA]</scope>
    <source>
        <strain evidence="1 2">P3M-1</strain>
    </source>
</reference>
<accession>A0A0P6XPA0</accession>
<keyword evidence="2" id="KW-1185">Reference proteome</keyword>
<evidence type="ECO:0000313" key="1">
    <source>
        <dbReference type="EMBL" id="KPL70905.1"/>
    </source>
</evidence>